<dbReference type="AlphaFoldDB" id="A0A852Z339"/>
<evidence type="ECO:0000313" key="3">
    <source>
        <dbReference type="EMBL" id="NYH79685.1"/>
    </source>
</evidence>
<feature type="transmembrane region" description="Helical" evidence="2">
    <location>
        <begin position="179"/>
        <end position="212"/>
    </location>
</feature>
<comment type="caution">
    <text evidence="3">The sequence shown here is derived from an EMBL/GenBank/DDBJ whole genome shotgun (WGS) entry which is preliminary data.</text>
</comment>
<reference evidence="3 4" key="1">
    <citation type="submission" date="2020-07" db="EMBL/GenBank/DDBJ databases">
        <title>Genomic Encyclopedia of Type Strains, Phase III (KMG-III): the genomes of soil and plant-associated and newly described type strains.</title>
        <authorList>
            <person name="Whitman W."/>
        </authorList>
    </citation>
    <scope>NUCLEOTIDE SEQUENCE [LARGE SCALE GENOMIC DNA]</scope>
    <source>
        <strain evidence="3 4">CECT 8576</strain>
    </source>
</reference>
<feature type="transmembrane region" description="Helical" evidence="2">
    <location>
        <begin position="41"/>
        <end position="61"/>
    </location>
</feature>
<accession>A0A852Z339</accession>
<evidence type="ECO:0000256" key="1">
    <source>
        <dbReference type="SAM" id="MobiDB-lite"/>
    </source>
</evidence>
<dbReference type="EMBL" id="JACBYW010000005">
    <property type="protein sequence ID" value="NYH79685.1"/>
    <property type="molecule type" value="Genomic_DNA"/>
</dbReference>
<feature type="transmembrane region" description="Helical" evidence="2">
    <location>
        <begin position="232"/>
        <end position="249"/>
    </location>
</feature>
<dbReference type="Proteomes" id="UP000548304">
    <property type="component" value="Unassembled WGS sequence"/>
</dbReference>
<feature type="region of interest" description="Disordered" evidence="1">
    <location>
        <begin position="318"/>
        <end position="345"/>
    </location>
</feature>
<name>A0A852Z339_9ACTN</name>
<keyword evidence="2" id="KW-1133">Transmembrane helix</keyword>
<sequence length="345" mass="37191">MYDYPSMPESRDALSMTRSFREAFRLRGPLSGGLGLLLRTWWLFPVALLIVAPFTALSWFVSCRFGMCSRIGVADGLLQVDRNSWVDAWTRVLRAVLVTPADITVTAVTVAALAWVCAGYRPASHHVWRLFTKRGAGLCVLGLVLTTVPAVLTAVPLYFAQRQAVPVLTGEESPPLWRLLLIVVLLLCVLLGGFTGIVSGVVANVAVVPFTVQRTGVREAVGRVGRMVLRRLLPTVGTVALALVLPALLEPLTSAVATASTEASWSGNVVRDSLSSAVSLPFAAALYLTRYLDLSLHTDGYDAGRLAVDLRTIGEVRDGEAQDPAVGEDVETRDRSDQPNRGVRG</sequence>
<keyword evidence="2" id="KW-0812">Transmembrane</keyword>
<feature type="transmembrane region" description="Helical" evidence="2">
    <location>
        <begin position="138"/>
        <end position="159"/>
    </location>
</feature>
<evidence type="ECO:0000256" key="2">
    <source>
        <dbReference type="SAM" id="Phobius"/>
    </source>
</evidence>
<keyword evidence="4" id="KW-1185">Reference proteome</keyword>
<proteinExistence type="predicted"/>
<gene>
    <name evidence="3" type="ORF">FHR84_003023</name>
</gene>
<evidence type="ECO:0000313" key="4">
    <source>
        <dbReference type="Proteomes" id="UP000548304"/>
    </source>
</evidence>
<keyword evidence="2" id="KW-0472">Membrane</keyword>
<protein>
    <submittedName>
        <fullName evidence="3">Uncharacterized protein</fullName>
    </submittedName>
</protein>
<dbReference type="RefSeq" id="WP_179536076.1">
    <property type="nucleotide sequence ID" value="NZ_JACBYW010000005.1"/>
</dbReference>
<organism evidence="3 4">
    <name type="scientific">Actinopolyspora biskrensis</name>
    <dbReference type="NCBI Taxonomy" id="1470178"/>
    <lineage>
        <taxon>Bacteria</taxon>
        <taxon>Bacillati</taxon>
        <taxon>Actinomycetota</taxon>
        <taxon>Actinomycetes</taxon>
        <taxon>Actinopolysporales</taxon>
        <taxon>Actinopolysporaceae</taxon>
        <taxon>Actinopolyspora</taxon>
    </lineage>
</organism>